<dbReference type="AlphaFoldDB" id="A0A1S0THK2"/>
<reference evidence="2" key="1">
    <citation type="submission" date="2012-04" db="EMBL/GenBank/DDBJ databases">
        <title>The Genome Sequence of Loa loa.</title>
        <authorList>
            <consortium name="The Broad Institute Genome Sequencing Platform"/>
            <consortium name="Broad Institute Genome Sequencing Center for Infectious Disease"/>
            <person name="Nutman T.B."/>
            <person name="Fink D.L."/>
            <person name="Russ C."/>
            <person name="Young S."/>
            <person name="Zeng Q."/>
            <person name="Gargeya S."/>
            <person name="Alvarado L."/>
            <person name="Berlin A."/>
            <person name="Chapman S.B."/>
            <person name="Chen Z."/>
            <person name="Freedman E."/>
            <person name="Gellesch M."/>
            <person name="Goldberg J."/>
            <person name="Griggs A."/>
            <person name="Gujja S."/>
            <person name="Heilman E.R."/>
            <person name="Heiman D."/>
            <person name="Howarth C."/>
            <person name="Mehta T."/>
            <person name="Neiman D."/>
            <person name="Pearson M."/>
            <person name="Roberts A."/>
            <person name="Saif S."/>
            <person name="Shea T."/>
            <person name="Shenoy N."/>
            <person name="Sisk P."/>
            <person name="Stolte C."/>
            <person name="Sykes S."/>
            <person name="White J."/>
            <person name="Yandava C."/>
            <person name="Haas B."/>
            <person name="Henn M.R."/>
            <person name="Nusbaum C."/>
            <person name="Birren B."/>
        </authorList>
    </citation>
    <scope>NUCLEOTIDE SEQUENCE [LARGE SCALE GENOMIC DNA]</scope>
</reference>
<dbReference type="EMBL" id="JH713691">
    <property type="protein sequence ID" value="EFO13332.1"/>
    <property type="molecule type" value="Genomic_DNA"/>
</dbReference>
<name>A0A1S0THK2_LOALO</name>
<feature type="chain" id="PRO_5010269148" evidence="1">
    <location>
        <begin position="23"/>
        <end position="101"/>
    </location>
</feature>
<keyword evidence="1" id="KW-0732">Signal</keyword>
<dbReference type="KEGG" id="loa:LOAG_15197"/>
<gene>
    <name evidence="2" type="ORF">LOAG_15197</name>
</gene>
<sequence>MNLSSLQLFAFFFTSICILSNSQKLPGLHDITTIAKIFSLPNIPYYLPKFPLFSIPKRTKLFGLPPLPNNSTANIVRVRLRGWMSETTIASYVTRDVVALS</sequence>
<feature type="signal peptide" evidence="1">
    <location>
        <begin position="1"/>
        <end position="22"/>
    </location>
</feature>
<dbReference type="CTD" id="9952685"/>
<evidence type="ECO:0000256" key="1">
    <source>
        <dbReference type="SAM" id="SignalP"/>
    </source>
</evidence>
<dbReference type="InParanoid" id="A0A1S0THK2"/>
<proteinExistence type="predicted"/>
<organism evidence="2">
    <name type="scientific">Loa loa</name>
    <name type="common">Eye worm</name>
    <name type="synonym">Filaria loa</name>
    <dbReference type="NCBI Taxonomy" id="7209"/>
    <lineage>
        <taxon>Eukaryota</taxon>
        <taxon>Metazoa</taxon>
        <taxon>Ecdysozoa</taxon>
        <taxon>Nematoda</taxon>
        <taxon>Chromadorea</taxon>
        <taxon>Rhabditida</taxon>
        <taxon>Spirurina</taxon>
        <taxon>Spiruromorpha</taxon>
        <taxon>Filarioidea</taxon>
        <taxon>Onchocercidae</taxon>
        <taxon>Loa</taxon>
    </lineage>
</organism>
<dbReference type="RefSeq" id="XP_003150737.1">
    <property type="nucleotide sequence ID" value="XM_003150689.1"/>
</dbReference>
<dbReference type="OrthoDB" id="10440582at2759"/>
<dbReference type="GeneID" id="9952685"/>
<evidence type="ECO:0000313" key="2">
    <source>
        <dbReference type="EMBL" id="EFO13332.1"/>
    </source>
</evidence>
<accession>A0A1S0THK2</accession>
<protein>
    <submittedName>
        <fullName evidence="2">Uncharacterized protein</fullName>
    </submittedName>
</protein>